<accession>A0A3R5Y622</accession>
<dbReference type="SUPFAM" id="SSF55331">
    <property type="entry name" value="Tautomerase/MIF"/>
    <property type="match status" value="1"/>
</dbReference>
<dbReference type="AlphaFoldDB" id="A0A3R5Y622"/>
<name>A0A3R5Y622_9BACT</name>
<organism evidence="1 2">
    <name type="scientific">Geovibrio thiophilus</name>
    <dbReference type="NCBI Taxonomy" id="139438"/>
    <lineage>
        <taxon>Bacteria</taxon>
        <taxon>Pseudomonadati</taxon>
        <taxon>Deferribacterota</taxon>
        <taxon>Deferribacteres</taxon>
        <taxon>Deferribacterales</taxon>
        <taxon>Geovibrionaceae</taxon>
        <taxon>Geovibrio</taxon>
    </lineage>
</organism>
<dbReference type="OrthoDB" id="277193at2"/>
<sequence length="132" mass="15477">MPHLQFEINRKISDDEKKALAERVKELFSLVMDTGTDHVGISIREYDTYNLFIGRVKNNKEGVALVNADIREGRTIQQRRKLALGFMEIINSLFFIPFDNMYVTFTEHKGEDFHLNERYLASWHQGEDPLNE</sequence>
<evidence type="ECO:0000313" key="1">
    <source>
        <dbReference type="EMBL" id="QAR32520.1"/>
    </source>
</evidence>
<dbReference type="EMBL" id="CP035108">
    <property type="protein sequence ID" value="QAR32520.1"/>
    <property type="molecule type" value="Genomic_DNA"/>
</dbReference>
<dbReference type="RefSeq" id="WP_128465807.1">
    <property type="nucleotide sequence ID" value="NZ_CP035108.1"/>
</dbReference>
<dbReference type="Gene3D" id="3.30.429.10">
    <property type="entry name" value="Macrophage Migration Inhibitory Factor"/>
    <property type="match status" value="1"/>
</dbReference>
<dbReference type="Proteomes" id="UP000287502">
    <property type="component" value="Chromosome"/>
</dbReference>
<protein>
    <submittedName>
        <fullName evidence="1">Tautomerase</fullName>
    </submittedName>
</protein>
<proteinExistence type="predicted"/>
<gene>
    <name evidence="1" type="ORF">EP073_03605</name>
</gene>
<reference evidence="1 2" key="1">
    <citation type="submission" date="2019-01" db="EMBL/GenBank/DDBJ databases">
        <title>Geovibrio thiophilus DSM 11263, complete genome.</title>
        <authorList>
            <person name="Spring S."/>
            <person name="Bunk B."/>
            <person name="Sproer C."/>
        </authorList>
    </citation>
    <scope>NUCLEOTIDE SEQUENCE [LARGE SCALE GENOMIC DNA]</scope>
    <source>
        <strain evidence="1 2">DSM 11263</strain>
    </source>
</reference>
<dbReference type="InterPro" id="IPR014347">
    <property type="entry name" value="Tautomerase/MIF_sf"/>
</dbReference>
<evidence type="ECO:0000313" key="2">
    <source>
        <dbReference type="Proteomes" id="UP000287502"/>
    </source>
</evidence>
<dbReference type="KEGG" id="gtl:EP073_03605"/>
<keyword evidence="2" id="KW-1185">Reference proteome</keyword>